<keyword evidence="1" id="KW-0175">Coiled coil</keyword>
<dbReference type="EMBL" id="JAYFUM010000005">
    <property type="protein sequence ID" value="MEA5138447.1"/>
    <property type="molecule type" value="Genomic_DNA"/>
</dbReference>
<evidence type="ECO:0000313" key="3">
    <source>
        <dbReference type="Proteomes" id="UP001302949"/>
    </source>
</evidence>
<gene>
    <name evidence="2" type="ORF">VB248_04865</name>
</gene>
<dbReference type="Proteomes" id="UP001302949">
    <property type="component" value="Unassembled WGS sequence"/>
</dbReference>
<feature type="coiled-coil region" evidence="1">
    <location>
        <begin position="186"/>
        <end position="213"/>
    </location>
</feature>
<evidence type="ECO:0000313" key="2">
    <source>
        <dbReference type="EMBL" id="MEA5138447.1"/>
    </source>
</evidence>
<evidence type="ECO:0000256" key="1">
    <source>
        <dbReference type="SAM" id="Coils"/>
    </source>
</evidence>
<protein>
    <submittedName>
        <fullName evidence="2">Uncharacterized protein</fullName>
    </submittedName>
</protein>
<reference evidence="2 3" key="1">
    <citation type="submission" date="2023-12" db="EMBL/GenBank/DDBJ databases">
        <title>Novel species of the genus Arcicella isolated from rivers.</title>
        <authorList>
            <person name="Lu H."/>
        </authorList>
    </citation>
    <scope>NUCLEOTIDE SEQUENCE [LARGE SCALE GENOMIC DNA]</scope>
    <source>
        <strain evidence="2 3">KCTC 23307</strain>
    </source>
</reference>
<dbReference type="RefSeq" id="WP_323295615.1">
    <property type="nucleotide sequence ID" value="NZ_JAYFUM010000005.1"/>
</dbReference>
<proteinExistence type="predicted"/>
<sequence>MIKDIENSLYLISDIWNDIILKYKLKDCKIDFTPEVESNFISDIIRYFLDTLIIVYNENKKVNDSFSENVENSISFLQIIFVQQDFIEEIMKVLKCPETSSMKKDDNRLINRDLRNELIGHPVSWNTRLKIFESSTIFGNTVNRNQIVYIKYSKNDNFKGEIITIKRSDILERHHNYLLKYLDIIIENLIICLEKYKEKIKKIEETISKEESFKNKLLFLSEEFKYIFHHNYLYSPDLLLDIYSLKHTHQRYDNVISKFEQYLNDVISEIKNDLDYTISNLNQENRIKRSDEIEEYIEEHGYPTASSENNDSLMVHSRYVYLLENLADRKQIEKFNFFSSLLIEEANNDKLVNEEISNMRNNIDSDLEYYSSYNLLRTLLGC</sequence>
<keyword evidence="3" id="KW-1185">Reference proteome</keyword>
<comment type="caution">
    <text evidence="2">The sequence shown here is derived from an EMBL/GenBank/DDBJ whole genome shotgun (WGS) entry which is preliminary data.</text>
</comment>
<organism evidence="2 3">
    <name type="scientific">Arcicella rigui</name>
    <dbReference type="NCBI Taxonomy" id="797020"/>
    <lineage>
        <taxon>Bacteria</taxon>
        <taxon>Pseudomonadati</taxon>
        <taxon>Bacteroidota</taxon>
        <taxon>Cytophagia</taxon>
        <taxon>Cytophagales</taxon>
        <taxon>Flectobacillaceae</taxon>
        <taxon>Arcicella</taxon>
    </lineage>
</organism>
<accession>A0ABU5Q782</accession>
<name>A0ABU5Q782_9BACT</name>